<reference evidence="4" key="1">
    <citation type="submission" date="2023-07" db="EMBL/GenBank/DDBJ databases">
        <title>The carbon used by Thiothrix.</title>
        <authorList>
            <person name="Chen L."/>
        </authorList>
    </citation>
    <scope>NUCLEOTIDE SEQUENCE [LARGE SCALE GENOMIC DNA]</scope>
</reference>
<gene>
    <name evidence="3" type="ORF">VSS37_06770</name>
</gene>
<evidence type="ECO:0000259" key="2">
    <source>
        <dbReference type="Pfam" id="PF00149"/>
    </source>
</evidence>
<comment type="caution">
    <text evidence="3">The sequence shown here is derived from an EMBL/GenBank/DDBJ whole genome shotgun (WGS) entry which is preliminary data.</text>
</comment>
<sequence>MFKFLHAADIHLDSPLRGLARHEAAPVDIIRNASRRAFINLIDRAIEERVAFVLLAGDIYDGDWKDYSTGIFLSKQIGRLGQHQIRVFAVAGNHDAANRMSKALDSPANMQLLSHRKVESIRLEELGVVIHGRSFPTQHVHDNLAAGFGAAEKGWFNIGLLHTSLNGREGHEPYAPCSVDDLRATGYQYWALGHVHQQEVVAKDPWIVFPGCIQGRHSRETGAKGCVLVTVEGGAVSAVEPVPLDVVRWAVQDLDVSGAAELRDVLEQVRETLAEALDTAAGCTLALRIRLHGATALADALAAYPERLQQQIRALGAEIGGDAVWIERVENHTTGKQDLAAALSADNALAGLLSEILAMPEQPDSIDGLPALLAELRQKLPPEVFAEHSALYLADTQLLRRLVSEAKHLLAGRLLEQGEAV</sequence>
<dbReference type="Proteomes" id="UP001308005">
    <property type="component" value="Unassembled WGS sequence"/>
</dbReference>
<dbReference type="PANTHER" id="PTHR30337:SF7">
    <property type="entry name" value="PHOSPHOESTERASE"/>
    <property type="match status" value="1"/>
</dbReference>
<dbReference type="InterPro" id="IPR029052">
    <property type="entry name" value="Metallo-depent_PP-like"/>
</dbReference>
<dbReference type="GO" id="GO:0004527">
    <property type="term" value="F:exonuclease activity"/>
    <property type="evidence" value="ECO:0007669"/>
    <property type="project" value="UniProtKB-KW"/>
</dbReference>
<keyword evidence="3" id="KW-0540">Nuclease</keyword>
<dbReference type="SUPFAM" id="SSF56300">
    <property type="entry name" value="Metallo-dependent phosphatases"/>
    <property type="match status" value="1"/>
</dbReference>
<keyword evidence="4" id="KW-1185">Reference proteome</keyword>
<dbReference type="Gene3D" id="3.60.21.10">
    <property type="match status" value="1"/>
</dbReference>
<dbReference type="PANTHER" id="PTHR30337">
    <property type="entry name" value="COMPONENT OF ATP-DEPENDENT DSDNA EXONUCLEASE"/>
    <property type="match status" value="1"/>
</dbReference>
<dbReference type="Pfam" id="PF00149">
    <property type="entry name" value="Metallophos"/>
    <property type="match status" value="1"/>
</dbReference>
<reference evidence="3 4" key="2">
    <citation type="submission" date="2024-01" db="EMBL/GenBank/DDBJ databases">
        <authorList>
            <person name="Xie X."/>
        </authorList>
    </citation>
    <scope>NUCLEOTIDE SEQUENCE [LARGE SCALE GENOMIC DNA]</scope>
    <source>
        <strain evidence="3">SCUT-1</strain>
    </source>
</reference>
<dbReference type="RefSeq" id="WP_324694038.1">
    <property type="nucleotide sequence ID" value="NZ_JAYMYJ010000051.1"/>
</dbReference>
<evidence type="ECO:0000256" key="1">
    <source>
        <dbReference type="ARBA" id="ARBA00022801"/>
    </source>
</evidence>
<dbReference type="EC" id="3.1.-.-" evidence="3"/>
<evidence type="ECO:0000313" key="4">
    <source>
        <dbReference type="Proteomes" id="UP001308005"/>
    </source>
</evidence>
<accession>A0ABU6CV50</accession>
<dbReference type="EMBL" id="JAYMYJ010000051">
    <property type="protein sequence ID" value="MEB4590675.1"/>
    <property type="molecule type" value="Genomic_DNA"/>
</dbReference>
<dbReference type="InterPro" id="IPR050535">
    <property type="entry name" value="DNA_Repair-Maintenance_Comp"/>
</dbReference>
<dbReference type="InterPro" id="IPR004843">
    <property type="entry name" value="Calcineurin-like_PHP"/>
</dbReference>
<name>A0ABU6CV50_9GAMM</name>
<dbReference type="InterPro" id="IPR014576">
    <property type="entry name" value="Pesterase_YhaO"/>
</dbReference>
<keyword evidence="3" id="KW-0269">Exonuclease</keyword>
<proteinExistence type="predicted"/>
<protein>
    <submittedName>
        <fullName evidence="3">DNA repair exonuclease</fullName>
        <ecNumber evidence="3">3.1.-.-</ecNumber>
    </submittedName>
</protein>
<dbReference type="PIRSF" id="PIRSF033091">
    <property type="entry name" value="Pesterase_YhaO"/>
    <property type="match status" value="1"/>
</dbReference>
<keyword evidence="1 3" id="KW-0378">Hydrolase</keyword>
<evidence type="ECO:0000313" key="3">
    <source>
        <dbReference type="EMBL" id="MEB4590675.1"/>
    </source>
</evidence>
<dbReference type="InterPro" id="IPR041796">
    <property type="entry name" value="Mre11_N"/>
</dbReference>
<feature type="domain" description="Calcineurin-like phosphoesterase" evidence="2">
    <location>
        <begin position="2"/>
        <end position="197"/>
    </location>
</feature>
<dbReference type="CDD" id="cd00840">
    <property type="entry name" value="MPP_Mre11_N"/>
    <property type="match status" value="1"/>
</dbReference>
<organism evidence="3 4">
    <name type="scientific">Candidatus Thiothrix phosphatis</name>
    <dbReference type="NCBI Taxonomy" id="3112415"/>
    <lineage>
        <taxon>Bacteria</taxon>
        <taxon>Pseudomonadati</taxon>
        <taxon>Pseudomonadota</taxon>
        <taxon>Gammaproteobacteria</taxon>
        <taxon>Thiotrichales</taxon>
        <taxon>Thiotrichaceae</taxon>
        <taxon>Thiothrix</taxon>
    </lineage>
</organism>